<evidence type="ECO:0000259" key="5">
    <source>
        <dbReference type="SMART" id="SM00210"/>
    </source>
</evidence>
<evidence type="ECO:0000259" key="6">
    <source>
        <dbReference type="SMART" id="SM00282"/>
    </source>
</evidence>
<evidence type="ECO:0008006" key="9">
    <source>
        <dbReference type="Google" id="ProtNLM"/>
    </source>
</evidence>
<protein>
    <recommendedName>
        <fullName evidence="9">Laminin G domain-containing protein</fullName>
    </recommendedName>
</protein>
<dbReference type="SUPFAM" id="SSF49899">
    <property type="entry name" value="Concanavalin A-like lectins/glucanases"/>
    <property type="match status" value="1"/>
</dbReference>
<dbReference type="SMART" id="SM00282">
    <property type="entry name" value="LamG"/>
    <property type="match status" value="1"/>
</dbReference>
<dbReference type="GO" id="GO:0005737">
    <property type="term" value="C:cytoplasm"/>
    <property type="evidence" value="ECO:0007669"/>
    <property type="project" value="TreeGrafter"/>
</dbReference>
<dbReference type="Proteomes" id="UP001152622">
    <property type="component" value="Chromosome 13"/>
</dbReference>
<feature type="domain" description="Laminin G" evidence="6">
    <location>
        <begin position="61"/>
        <end position="185"/>
    </location>
</feature>
<feature type="domain" description="Thrombospondin-like N-terminal" evidence="5">
    <location>
        <begin position="9"/>
        <end position="186"/>
    </location>
</feature>
<gene>
    <name evidence="7" type="ORF">SKAU_G00316800</name>
</gene>
<organism evidence="7 8">
    <name type="scientific">Synaphobranchus kaupii</name>
    <name type="common">Kaup's arrowtooth eel</name>
    <dbReference type="NCBI Taxonomy" id="118154"/>
    <lineage>
        <taxon>Eukaryota</taxon>
        <taxon>Metazoa</taxon>
        <taxon>Chordata</taxon>
        <taxon>Craniata</taxon>
        <taxon>Vertebrata</taxon>
        <taxon>Euteleostomi</taxon>
        <taxon>Actinopterygii</taxon>
        <taxon>Neopterygii</taxon>
        <taxon>Teleostei</taxon>
        <taxon>Anguilliformes</taxon>
        <taxon>Synaphobranchidae</taxon>
        <taxon>Synaphobranchus</taxon>
    </lineage>
</organism>
<evidence type="ECO:0000313" key="8">
    <source>
        <dbReference type="Proteomes" id="UP001152622"/>
    </source>
</evidence>
<dbReference type="GO" id="GO:0045667">
    <property type="term" value="P:regulation of osteoblast differentiation"/>
    <property type="evidence" value="ECO:0007669"/>
    <property type="project" value="TreeGrafter"/>
</dbReference>
<reference evidence="7" key="1">
    <citation type="journal article" date="2023" name="Science">
        <title>Genome structures resolve the early diversification of teleost fishes.</title>
        <authorList>
            <person name="Parey E."/>
            <person name="Louis A."/>
            <person name="Montfort J."/>
            <person name="Bouchez O."/>
            <person name="Roques C."/>
            <person name="Iampietro C."/>
            <person name="Lluch J."/>
            <person name="Castinel A."/>
            <person name="Donnadieu C."/>
            <person name="Desvignes T."/>
            <person name="Floi Bucao C."/>
            <person name="Jouanno E."/>
            <person name="Wen M."/>
            <person name="Mejri S."/>
            <person name="Dirks R."/>
            <person name="Jansen H."/>
            <person name="Henkel C."/>
            <person name="Chen W.J."/>
            <person name="Zahm M."/>
            <person name="Cabau C."/>
            <person name="Klopp C."/>
            <person name="Thompson A.W."/>
            <person name="Robinson-Rechavi M."/>
            <person name="Braasch I."/>
            <person name="Lecointre G."/>
            <person name="Bobe J."/>
            <person name="Postlethwait J.H."/>
            <person name="Berthelot C."/>
            <person name="Roest Crollius H."/>
            <person name="Guiguen Y."/>
        </authorList>
    </citation>
    <scope>NUCLEOTIDE SEQUENCE</scope>
    <source>
        <strain evidence="7">WJC10195</strain>
    </source>
</reference>
<dbReference type="EMBL" id="JAINUF010000013">
    <property type="protein sequence ID" value="KAJ8344351.1"/>
    <property type="molecule type" value="Genomic_DNA"/>
</dbReference>
<evidence type="ECO:0000256" key="3">
    <source>
        <dbReference type="ARBA" id="ARBA00022837"/>
    </source>
</evidence>
<dbReference type="AlphaFoldDB" id="A0A9Q1IKV1"/>
<dbReference type="FunFam" id="2.60.120.200:FF:000015">
    <property type="entry name" value="protein kinase C-binding protein NELL1"/>
    <property type="match status" value="1"/>
</dbReference>
<dbReference type="InterPro" id="IPR001791">
    <property type="entry name" value="Laminin_G"/>
</dbReference>
<proteinExistence type="predicted"/>
<keyword evidence="4" id="KW-0325">Glycoprotein</keyword>
<keyword evidence="2" id="KW-0677">Repeat</keyword>
<dbReference type="InterPro" id="IPR013320">
    <property type="entry name" value="ConA-like_dom_sf"/>
</dbReference>
<keyword evidence="1" id="KW-0732">Signal</keyword>
<dbReference type="GO" id="GO:0005615">
    <property type="term" value="C:extracellular space"/>
    <property type="evidence" value="ECO:0007669"/>
    <property type="project" value="TreeGrafter"/>
</dbReference>
<keyword evidence="3" id="KW-0106">Calcium</keyword>
<dbReference type="GO" id="GO:0045778">
    <property type="term" value="P:positive regulation of ossification"/>
    <property type="evidence" value="ECO:0007669"/>
    <property type="project" value="TreeGrafter"/>
</dbReference>
<dbReference type="Gene3D" id="2.60.120.200">
    <property type="match status" value="1"/>
</dbReference>
<evidence type="ECO:0000256" key="4">
    <source>
        <dbReference type="ARBA" id="ARBA00023180"/>
    </source>
</evidence>
<dbReference type="GO" id="GO:0005080">
    <property type="term" value="F:protein kinase C binding"/>
    <property type="evidence" value="ECO:0007669"/>
    <property type="project" value="TreeGrafter"/>
</dbReference>
<evidence type="ECO:0000256" key="2">
    <source>
        <dbReference type="ARBA" id="ARBA00022737"/>
    </source>
</evidence>
<evidence type="ECO:0000313" key="7">
    <source>
        <dbReference type="EMBL" id="KAJ8344351.1"/>
    </source>
</evidence>
<keyword evidence="8" id="KW-1185">Reference proteome</keyword>
<dbReference type="CDD" id="cd00110">
    <property type="entry name" value="LamG"/>
    <property type="match status" value="1"/>
</dbReference>
<dbReference type="PROSITE" id="PS51257">
    <property type="entry name" value="PROKAR_LIPOPROTEIN"/>
    <property type="match status" value="1"/>
</dbReference>
<accession>A0A9Q1IKV1</accession>
<dbReference type="GO" id="GO:0008201">
    <property type="term" value="F:heparin binding"/>
    <property type="evidence" value="ECO:0007669"/>
    <property type="project" value="TreeGrafter"/>
</dbReference>
<dbReference type="Pfam" id="PF02210">
    <property type="entry name" value="Laminin_G_2"/>
    <property type="match status" value="1"/>
</dbReference>
<comment type="caution">
    <text evidence="7">The sequence shown here is derived from an EMBL/GenBank/DDBJ whole genome shotgun (WGS) entry which is preliminary data.</text>
</comment>
<dbReference type="InterPro" id="IPR048287">
    <property type="entry name" value="TSPN-like_N"/>
</dbReference>
<sequence>MERRPSAVWFVFVSGGSLFPAPFGPQITQLSSGCCWGQRAADVQRAVRAPSEITEKVVQLFKNKSEFTFLASVQQKSSTSGVILSIHESEHSYFELASNGLREEIQYHYRHRGKPHSESFPYRLADGQWHKIALSISASQLLLHVDCSRIYERVIGPPQMDLTPGSGVWLGQHSHKHGLFKVRPSA</sequence>
<dbReference type="PANTHER" id="PTHR24042">
    <property type="entry name" value="NEL HOMOLOG"/>
    <property type="match status" value="1"/>
</dbReference>
<dbReference type="InterPro" id="IPR051586">
    <property type="entry name" value="PKC-binding_NELL"/>
</dbReference>
<dbReference type="PANTHER" id="PTHR24042:SF2">
    <property type="entry name" value="PROTEIN KINASE C-BINDING PROTEIN NELL1"/>
    <property type="match status" value="1"/>
</dbReference>
<evidence type="ECO:0000256" key="1">
    <source>
        <dbReference type="ARBA" id="ARBA00022729"/>
    </source>
</evidence>
<dbReference type="OrthoDB" id="6516201at2759"/>
<name>A0A9Q1IKV1_SYNKA</name>
<dbReference type="SMART" id="SM00210">
    <property type="entry name" value="TSPN"/>
    <property type="match status" value="1"/>
</dbReference>